<keyword evidence="8" id="KW-1185">Reference proteome</keyword>
<dbReference type="GO" id="GO:0004170">
    <property type="term" value="F:dUTP diphosphatase activity"/>
    <property type="evidence" value="ECO:0007669"/>
    <property type="project" value="UniProtKB-UniRule"/>
</dbReference>
<feature type="binding site" evidence="5">
    <location>
        <begin position="105"/>
        <end position="107"/>
    </location>
    <ligand>
        <name>substrate</name>
    </ligand>
</feature>
<reference evidence="7 8" key="1">
    <citation type="submission" date="2016-10" db="EMBL/GenBank/DDBJ databases">
        <authorList>
            <person name="de Groot N.N."/>
        </authorList>
    </citation>
    <scope>NUCLEOTIDE SEQUENCE [LARGE SCALE GENOMIC DNA]</scope>
    <source>
        <strain evidence="7 8">DSM 8512</strain>
    </source>
</reference>
<dbReference type="NCBIfam" id="NF001862">
    <property type="entry name" value="PRK00601.1"/>
    <property type="match status" value="1"/>
</dbReference>
<evidence type="ECO:0000313" key="8">
    <source>
        <dbReference type="Proteomes" id="UP000199054"/>
    </source>
</evidence>
<comment type="pathway">
    <text evidence="5">Pyrimidine metabolism; dUMP biosynthesis; dUMP from dCTP (dUTP route): step 2/2.</text>
</comment>
<dbReference type="InterPro" id="IPR029054">
    <property type="entry name" value="dUTPase-like"/>
</dbReference>
<evidence type="ECO:0000256" key="5">
    <source>
        <dbReference type="HAMAP-Rule" id="MF_00116"/>
    </source>
</evidence>
<dbReference type="EMBL" id="FODE01000015">
    <property type="protein sequence ID" value="SEN74403.1"/>
    <property type="molecule type" value="Genomic_DNA"/>
</dbReference>
<keyword evidence="3 5" id="KW-0546">Nucleotide metabolism</keyword>
<dbReference type="Proteomes" id="UP000199054">
    <property type="component" value="Unassembled WGS sequence"/>
</dbReference>
<evidence type="ECO:0000256" key="3">
    <source>
        <dbReference type="ARBA" id="ARBA00023080"/>
    </source>
</evidence>
<feature type="binding site" evidence="5">
    <location>
        <position position="118"/>
    </location>
    <ligand>
        <name>substrate</name>
    </ligand>
</feature>
<dbReference type="InterPro" id="IPR008181">
    <property type="entry name" value="dUTPase"/>
</dbReference>
<dbReference type="CDD" id="cd07557">
    <property type="entry name" value="trimeric_dUTPase"/>
    <property type="match status" value="1"/>
</dbReference>
<dbReference type="PANTHER" id="PTHR11241">
    <property type="entry name" value="DEOXYURIDINE 5'-TRIPHOSPHATE NUCLEOTIDOHYDROLASE"/>
    <property type="match status" value="1"/>
</dbReference>
<dbReference type="GO" id="GO:0000287">
    <property type="term" value="F:magnesium ion binding"/>
    <property type="evidence" value="ECO:0007669"/>
    <property type="project" value="UniProtKB-UniRule"/>
</dbReference>
<comment type="catalytic activity">
    <reaction evidence="4 5">
        <text>dUTP + H2O = dUMP + diphosphate + H(+)</text>
        <dbReference type="Rhea" id="RHEA:10248"/>
        <dbReference type="ChEBI" id="CHEBI:15377"/>
        <dbReference type="ChEBI" id="CHEBI:15378"/>
        <dbReference type="ChEBI" id="CHEBI:33019"/>
        <dbReference type="ChEBI" id="CHEBI:61555"/>
        <dbReference type="ChEBI" id="CHEBI:246422"/>
        <dbReference type="EC" id="3.6.1.23"/>
    </reaction>
</comment>
<keyword evidence="5" id="KW-0479">Metal-binding</keyword>
<dbReference type="Pfam" id="PF00692">
    <property type="entry name" value="dUTPase"/>
    <property type="match status" value="1"/>
</dbReference>
<evidence type="ECO:0000256" key="2">
    <source>
        <dbReference type="ARBA" id="ARBA00022801"/>
    </source>
</evidence>
<dbReference type="AlphaFoldDB" id="A0A1H8J0K2"/>
<dbReference type="UniPathway" id="UPA00610">
    <property type="reaction ID" value="UER00666"/>
</dbReference>
<dbReference type="STRING" id="34002.SAMN04489859_101517"/>
<dbReference type="PANTHER" id="PTHR11241:SF0">
    <property type="entry name" value="DEOXYURIDINE 5'-TRIPHOSPHATE NUCLEOTIDOHYDROLASE"/>
    <property type="match status" value="1"/>
</dbReference>
<dbReference type="InterPro" id="IPR036157">
    <property type="entry name" value="dUTPase-like_sf"/>
</dbReference>
<name>A0A1H8J0K2_9RHOB</name>
<evidence type="ECO:0000256" key="1">
    <source>
        <dbReference type="ARBA" id="ARBA00006581"/>
    </source>
</evidence>
<sequence>MQAALSISAAFAFRGRGCHKICLKHSGDHMAKGPVIRIKRVPGADHTQPLPRYETSGAAGADLRADLPADLRAAGIVLAPGQRQLIQTGLVLEIPEGWEVQVRPRSGLALKHGIALVNAPGTIDSDYRGPLGVILINLGQEPWRIGHGDRIAQMIVAPAPQAVFEEADELSDTARGAGGFGSTGAGEVLRG</sequence>
<comment type="function">
    <text evidence="5">This enzyme is involved in nucleotide metabolism: it produces dUMP, the immediate precursor of thymidine nucleotides and it decreases the intracellular concentration of dUTP so that uracil cannot be incorporated into DNA.</text>
</comment>
<comment type="similarity">
    <text evidence="1 5">Belongs to the dUTPase family.</text>
</comment>
<comment type="caution">
    <text evidence="5">Lacks conserved residue(s) required for the propagation of feature annotation.</text>
</comment>
<proteinExistence type="inferred from homology"/>
<organism evidence="7 8">
    <name type="scientific">Paracoccus alcaliphilus</name>
    <dbReference type="NCBI Taxonomy" id="34002"/>
    <lineage>
        <taxon>Bacteria</taxon>
        <taxon>Pseudomonadati</taxon>
        <taxon>Pseudomonadota</taxon>
        <taxon>Alphaproteobacteria</taxon>
        <taxon>Rhodobacterales</taxon>
        <taxon>Paracoccaceae</taxon>
        <taxon>Paracoccus</taxon>
    </lineage>
</organism>
<evidence type="ECO:0000313" key="7">
    <source>
        <dbReference type="EMBL" id="SEN74403.1"/>
    </source>
</evidence>
<accession>A0A1H8J0K2</accession>
<dbReference type="EC" id="3.6.1.23" evidence="5"/>
<keyword evidence="2 5" id="KW-0378">Hydrolase</keyword>
<dbReference type="GO" id="GO:0046081">
    <property type="term" value="P:dUTP catabolic process"/>
    <property type="evidence" value="ECO:0007669"/>
    <property type="project" value="InterPro"/>
</dbReference>
<feature type="domain" description="dUTPase-like" evidence="6">
    <location>
        <begin position="49"/>
        <end position="184"/>
    </location>
</feature>
<comment type="cofactor">
    <cofactor evidence="5">
        <name>Mg(2+)</name>
        <dbReference type="ChEBI" id="CHEBI:18420"/>
    </cofactor>
</comment>
<keyword evidence="5" id="KW-0460">Magnesium</keyword>
<feature type="binding site" evidence="5">
    <location>
        <begin position="122"/>
        <end position="124"/>
    </location>
    <ligand>
        <name>substrate</name>
    </ligand>
</feature>
<gene>
    <name evidence="5" type="primary">dut</name>
    <name evidence="7" type="ORF">SAMN04489859_101517</name>
</gene>
<dbReference type="GO" id="GO:0006226">
    <property type="term" value="P:dUMP biosynthetic process"/>
    <property type="evidence" value="ECO:0007669"/>
    <property type="project" value="UniProtKB-UniRule"/>
</dbReference>
<dbReference type="InterPro" id="IPR033704">
    <property type="entry name" value="dUTPase_trimeric"/>
</dbReference>
<dbReference type="Gene3D" id="2.70.40.10">
    <property type="match status" value="1"/>
</dbReference>
<dbReference type="HAMAP" id="MF_00116">
    <property type="entry name" value="dUTPase_bact"/>
    <property type="match status" value="1"/>
</dbReference>
<evidence type="ECO:0000259" key="6">
    <source>
        <dbReference type="Pfam" id="PF00692"/>
    </source>
</evidence>
<dbReference type="SUPFAM" id="SSF51283">
    <property type="entry name" value="dUTPase-like"/>
    <property type="match status" value="1"/>
</dbReference>
<protein>
    <recommendedName>
        <fullName evidence="5">Deoxyuridine 5'-triphosphate nucleotidohydrolase</fullName>
        <shortName evidence="5">dUTPase</shortName>
        <ecNumber evidence="5">3.6.1.23</ecNumber>
    </recommendedName>
    <alternativeName>
        <fullName evidence="5">dUTP pyrophosphatase</fullName>
    </alternativeName>
</protein>
<dbReference type="NCBIfam" id="TIGR00576">
    <property type="entry name" value="dut"/>
    <property type="match status" value="1"/>
</dbReference>
<evidence type="ECO:0000256" key="4">
    <source>
        <dbReference type="ARBA" id="ARBA00047686"/>
    </source>
</evidence>